<dbReference type="Gene3D" id="3.40.1000.10">
    <property type="entry name" value="Mog1/PsbP, alpha/beta/alpha sandwich"/>
    <property type="match status" value="1"/>
</dbReference>
<dbReference type="GO" id="GO:0005509">
    <property type="term" value="F:calcium ion binding"/>
    <property type="evidence" value="ECO:0007669"/>
    <property type="project" value="InterPro"/>
</dbReference>
<organism evidence="3 4">
    <name type="scientific">Chlorella sorokiniana</name>
    <name type="common">Freshwater green alga</name>
    <dbReference type="NCBI Taxonomy" id="3076"/>
    <lineage>
        <taxon>Eukaryota</taxon>
        <taxon>Viridiplantae</taxon>
        <taxon>Chlorophyta</taxon>
        <taxon>core chlorophytes</taxon>
        <taxon>Trebouxiophyceae</taxon>
        <taxon>Chlorellales</taxon>
        <taxon>Chlorellaceae</taxon>
        <taxon>Chlorella clade</taxon>
        <taxon>Chlorella</taxon>
    </lineage>
</organism>
<dbReference type="GO" id="GO:0009654">
    <property type="term" value="C:photosystem II oxygen evolving complex"/>
    <property type="evidence" value="ECO:0007669"/>
    <property type="project" value="InterPro"/>
</dbReference>
<name>A0A2P6TLU1_CHLSO</name>
<accession>A0A2P6TLU1</accession>
<gene>
    <name evidence="3" type="ORF">C2E21_6332</name>
</gene>
<dbReference type="InterPro" id="IPR016123">
    <property type="entry name" value="Mog1/PsbP_a/b/a-sand"/>
</dbReference>
<dbReference type="OrthoDB" id="1621991at2759"/>
<dbReference type="GO" id="GO:0019898">
    <property type="term" value="C:extrinsic component of membrane"/>
    <property type="evidence" value="ECO:0007669"/>
    <property type="project" value="InterPro"/>
</dbReference>
<feature type="domain" description="PsbP C-terminal" evidence="2">
    <location>
        <begin position="96"/>
        <end position="263"/>
    </location>
</feature>
<proteinExistence type="predicted"/>
<evidence type="ECO:0000313" key="4">
    <source>
        <dbReference type="Proteomes" id="UP000239899"/>
    </source>
</evidence>
<dbReference type="SUPFAM" id="SSF55724">
    <property type="entry name" value="Mog1p/PsbP-like"/>
    <property type="match status" value="1"/>
</dbReference>
<protein>
    <submittedName>
        <fullName evidence="3">Mog1 DUF1795-like photosystem II reaction center family</fullName>
    </submittedName>
</protein>
<dbReference type="GO" id="GO:0015979">
    <property type="term" value="P:photosynthesis"/>
    <property type="evidence" value="ECO:0007669"/>
    <property type="project" value="InterPro"/>
</dbReference>
<feature type="region of interest" description="Disordered" evidence="1">
    <location>
        <begin position="110"/>
        <end position="136"/>
    </location>
</feature>
<sequence>MVVLLQSTACLQRPAAAQAQQQPQQQAAPRQLQASRRAALGAALLLPAAAVALPLPPALAAEVAADAAAAASAVAGGAPALEALDVVSWPQWVDRNFSFAYPPGFREAPSSAFEQPLPRNAADQPGENPLKAAVRSEDGQQRIDVVVRQATALKRTLFQVTDISQLGDERAVAKLLLPPGATVLGIESVAVAQPPKDTGTVLGVIERDPVNYFSYDVMLPDRTRLQLTAAAQLGRLYVLAASAPDEQWGQSGAALKQAALTFRLNYRN</sequence>
<keyword evidence="4" id="KW-1185">Reference proteome</keyword>
<dbReference type="Pfam" id="PF01789">
    <property type="entry name" value="PsbP"/>
    <property type="match status" value="1"/>
</dbReference>
<dbReference type="InterPro" id="IPR002683">
    <property type="entry name" value="PsbP_C"/>
</dbReference>
<dbReference type="STRING" id="3076.A0A2P6TLU1"/>
<dbReference type="EMBL" id="LHPG02000012">
    <property type="protein sequence ID" value="PRW45245.1"/>
    <property type="molecule type" value="Genomic_DNA"/>
</dbReference>
<dbReference type="PANTHER" id="PTHR37764">
    <property type="entry name" value="KETOSE/ALDOSE ISOMERASE, PUTATIVE (MOG1/PSBP/DUF1795-LIKE PHOTOSYSTEM II REACTION CENTER PSBP FAMILY PROTEIN)-RELATED"/>
    <property type="match status" value="1"/>
</dbReference>
<evidence type="ECO:0000313" key="3">
    <source>
        <dbReference type="EMBL" id="PRW45245.1"/>
    </source>
</evidence>
<dbReference type="Proteomes" id="UP000239899">
    <property type="component" value="Unassembled WGS sequence"/>
</dbReference>
<dbReference type="AlphaFoldDB" id="A0A2P6TLU1"/>
<evidence type="ECO:0000256" key="1">
    <source>
        <dbReference type="SAM" id="MobiDB-lite"/>
    </source>
</evidence>
<comment type="caution">
    <text evidence="3">The sequence shown here is derived from an EMBL/GenBank/DDBJ whole genome shotgun (WGS) entry which is preliminary data.</text>
</comment>
<evidence type="ECO:0000259" key="2">
    <source>
        <dbReference type="Pfam" id="PF01789"/>
    </source>
</evidence>
<dbReference type="PANTHER" id="PTHR37764:SF1">
    <property type="entry name" value="KETOSE_ALDOSE ISOMERASE, PUTATIVE (MOG1_PSBP_DUF1795-LIKE PHOTOSYSTEM II REACTION CENTER PSBP FAMILY PROTEIN)-RELATED"/>
    <property type="match status" value="1"/>
</dbReference>
<reference evidence="3 4" key="1">
    <citation type="journal article" date="2018" name="Plant J.">
        <title>Genome sequences of Chlorella sorokiniana UTEX 1602 and Micractinium conductrix SAG 241.80: implications to maltose excretion by a green alga.</title>
        <authorList>
            <person name="Arriola M.B."/>
            <person name="Velmurugan N."/>
            <person name="Zhang Y."/>
            <person name="Plunkett M.H."/>
            <person name="Hondzo H."/>
            <person name="Barney B.M."/>
        </authorList>
    </citation>
    <scope>NUCLEOTIDE SEQUENCE [LARGE SCALE GENOMIC DNA]</scope>
    <source>
        <strain evidence="4">UTEX 1602</strain>
    </source>
</reference>
<dbReference type="GO" id="GO:0009507">
    <property type="term" value="C:chloroplast"/>
    <property type="evidence" value="ECO:0007669"/>
    <property type="project" value="TreeGrafter"/>
</dbReference>